<reference evidence="2 3" key="1">
    <citation type="submission" date="2022-02" db="EMBL/GenBank/DDBJ databases">
        <title>The genome sequence of Shewanella sp. 3B26.</title>
        <authorList>
            <person name="Du J."/>
        </authorList>
    </citation>
    <scope>NUCLEOTIDE SEQUENCE [LARGE SCALE GENOMIC DNA]</scope>
    <source>
        <strain evidence="2 3">3B26</strain>
    </source>
</reference>
<evidence type="ECO:0000313" key="3">
    <source>
        <dbReference type="Proteomes" id="UP001297581"/>
    </source>
</evidence>
<gene>
    <name evidence="2" type="ORF">MJ923_14210</name>
</gene>
<protein>
    <submittedName>
        <fullName evidence="2">Uncharacterized protein</fullName>
    </submittedName>
</protein>
<accession>A0AAJ1BKE6</accession>
<evidence type="ECO:0000256" key="1">
    <source>
        <dbReference type="SAM" id="Phobius"/>
    </source>
</evidence>
<keyword evidence="1" id="KW-0812">Transmembrane</keyword>
<keyword evidence="3" id="KW-1185">Reference proteome</keyword>
<evidence type="ECO:0000313" key="2">
    <source>
        <dbReference type="EMBL" id="MCH4295457.1"/>
    </source>
</evidence>
<proteinExistence type="predicted"/>
<dbReference type="RefSeq" id="WP_240591666.1">
    <property type="nucleotide sequence ID" value="NZ_JAKUDL010000005.1"/>
</dbReference>
<sequence length="208" mass="24000">MGRFLSYFAFGIMISVAYFVGEMIGSSSGFSIDIWGLFKDIIAMLFAGIAVYIANEGLNTYKRQHIYTEKFKVWNAFSHQLAEFYSCYLNLRNRTTCLSHYLQFTEAGYKDVAEDWDNQRKAFHSSSYEMQQLIDKHAPMLSTNEYVDVKKLQQALSIEAAHVRAAHDKIRNQIFDNKDTDSVDIPGFVAVHNRFKHYLAQNLSKYLG</sequence>
<keyword evidence="1" id="KW-0472">Membrane</keyword>
<name>A0AAJ1BKE6_9GAMM</name>
<comment type="caution">
    <text evidence="2">The sequence shown here is derived from an EMBL/GenBank/DDBJ whole genome shotgun (WGS) entry which is preliminary data.</text>
</comment>
<dbReference type="Proteomes" id="UP001297581">
    <property type="component" value="Unassembled WGS sequence"/>
</dbReference>
<dbReference type="AlphaFoldDB" id="A0AAJ1BKE6"/>
<feature type="transmembrane region" description="Helical" evidence="1">
    <location>
        <begin position="34"/>
        <end position="54"/>
    </location>
</feature>
<feature type="transmembrane region" description="Helical" evidence="1">
    <location>
        <begin position="7"/>
        <end position="28"/>
    </location>
</feature>
<dbReference type="EMBL" id="JAKUDL010000005">
    <property type="protein sequence ID" value="MCH4295457.1"/>
    <property type="molecule type" value="Genomic_DNA"/>
</dbReference>
<keyword evidence="1" id="KW-1133">Transmembrane helix</keyword>
<organism evidence="2 3">
    <name type="scientific">Shewanella zhuhaiensis</name>
    <dbReference type="NCBI Taxonomy" id="2919576"/>
    <lineage>
        <taxon>Bacteria</taxon>
        <taxon>Pseudomonadati</taxon>
        <taxon>Pseudomonadota</taxon>
        <taxon>Gammaproteobacteria</taxon>
        <taxon>Alteromonadales</taxon>
        <taxon>Shewanellaceae</taxon>
        <taxon>Shewanella</taxon>
    </lineage>
</organism>